<comment type="caution">
    <text evidence="3">The sequence shown here is derived from an EMBL/GenBank/DDBJ whole genome shotgun (WGS) entry which is preliminary data.</text>
</comment>
<evidence type="ECO:0000259" key="1">
    <source>
        <dbReference type="Pfam" id="PF14111"/>
    </source>
</evidence>
<evidence type="ECO:0000313" key="3">
    <source>
        <dbReference type="EMBL" id="GAV62406.1"/>
    </source>
</evidence>
<gene>
    <name evidence="3" type="ORF">CFOL_v3_05930</name>
</gene>
<organism evidence="3 4">
    <name type="scientific">Cephalotus follicularis</name>
    <name type="common">Albany pitcher plant</name>
    <dbReference type="NCBI Taxonomy" id="3775"/>
    <lineage>
        <taxon>Eukaryota</taxon>
        <taxon>Viridiplantae</taxon>
        <taxon>Streptophyta</taxon>
        <taxon>Embryophyta</taxon>
        <taxon>Tracheophyta</taxon>
        <taxon>Spermatophyta</taxon>
        <taxon>Magnoliopsida</taxon>
        <taxon>eudicotyledons</taxon>
        <taxon>Gunneridae</taxon>
        <taxon>Pentapetalae</taxon>
        <taxon>rosids</taxon>
        <taxon>fabids</taxon>
        <taxon>Oxalidales</taxon>
        <taxon>Cephalotaceae</taxon>
        <taxon>Cephalotus</taxon>
    </lineage>
</organism>
<dbReference type="InterPro" id="IPR025558">
    <property type="entry name" value="DUF4283"/>
</dbReference>
<dbReference type="Pfam" id="PF14392">
    <property type="entry name" value="zf-CCHC_4"/>
    <property type="match status" value="1"/>
</dbReference>
<dbReference type="InterPro" id="IPR025836">
    <property type="entry name" value="Zn_knuckle_CX2CX4HX4C"/>
</dbReference>
<dbReference type="Pfam" id="PF14111">
    <property type="entry name" value="DUF4283"/>
    <property type="match status" value="1"/>
</dbReference>
<accession>A0A1Q3B310</accession>
<name>A0A1Q3B310_CEPFO</name>
<protein>
    <submittedName>
        <fullName evidence="3">DUF4283 domain-containing protein/zf-CCHC_4 domain-containing protein</fullName>
    </submittedName>
</protein>
<proteinExistence type="predicted"/>
<feature type="domain" description="Zinc knuckle CX2CX4HX4C" evidence="2">
    <location>
        <begin position="116"/>
        <end position="163"/>
    </location>
</feature>
<dbReference type="InParanoid" id="A0A1Q3B310"/>
<sequence length="192" mass="22872">MRSLWRAKYGLKIREVGHNLFLFMFNNEEDRDKVLKLGPWHFDNKSFSWRRLRKRHTNPKSSYTRHLCGLGFTDPYLCLSERAGRIIGESIGELEKIEIITGRKETNQYLKLRVGIDVRNPLRKEMKFLVGSKERTWLSFQYEKLPYFFHYCGRSGHTARECEHLNQKQEGVKNEEFQHGAWMSAENLRMGN</sequence>
<dbReference type="PANTHER" id="PTHR31286">
    <property type="entry name" value="GLYCINE-RICH CELL WALL STRUCTURAL PROTEIN 1.8-LIKE"/>
    <property type="match status" value="1"/>
</dbReference>
<evidence type="ECO:0000259" key="2">
    <source>
        <dbReference type="Pfam" id="PF14392"/>
    </source>
</evidence>
<dbReference type="OrthoDB" id="1106899at2759"/>
<dbReference type="FunCoup" id="A0A1Q3B310">
    <property type="interactions" value="3"/>
</dbReference>
<dbReference type="AlphaFoldDB" id="A0A1Q3B310"/>
<dbReference type="PANTHER" id="PTHR31286:SF167">
    <property type="entry name" value="OS09G0268800 PROTEIN"/>
    <property type="match status" value="1"/>
</dbReference>
<dbReference type="Proteomes" id="UP000187406">
    <property type="component" value="Unassembled WGS sequence"/>
</dbReference>
<feature type="domain" description="DUF4283" evidence="1">
    <location>
        <begin position="1"/>
        <end position="51"/>
    </location>
</feature>
<dbReference type="InterPro" id="IPR040256">
    <property type="entry name" value="At4g02000-like"/>
</dbReference>
<dbReference type="EMBL" id="BDDD01000255">
    <property type="protein sequence ID" value="GAV62406.1"/>
    <property type="molecule type" value="Genomic_DNA"/>
</dbReference>
<evidence type="ECO:0000313" key="4">
    <source>
        <dbReference type="Proteomes" id="UP000187406"/>
    </source>
</evidence>
<reference evidence="4" key="1">
    <citation type="submission" date="2016-04" db="EMBL/GenBank/DDBJ databases">
        <title>Cephalotus genome sequencing.</title>
        <authorList>
            <person name="Fukushima K."/>
            <person name="Hasebe M."/>
            <person name="Fang X."/>
        </authorList>
    </citation>
    <scope>NUCLEOTIDE SEQUENCE [LARGE SCALE GENOMIC DNA]</scope>
    <source>
        <strain evidence="4">cv. St1</strain>
    </source>
</reference>
<keyword evidence="4" id="KW-1185">Reference proteome</keyword>